<name>A0AAV4VYG9_9ARAC</name>
<dbReference type="Proteomes" id="UP001054837">
    <property type="component" value="Unassembled WGS sequence"/>
</dbReference>
<dbReference type="EMBL" id="BPLQ01013827">
    <property type="protein sequence ID" value="GIY75173.1"/>
    <property type="molecule type" value="Genomic_DNA"/>
</dbReference>
<reference evidence="1 2" key="1">
    <citation type="submission" date="2021-06" db="EMBL/GenBank/DDBJ databases">
        <title>Caerostris darwini draft genome.</title>
        <authorList>
            <person name="Kono N."/>
            <person name="Arakawa K."/>
        </authorList>
    </citation>
    <scope>NUCLEOTIDE SEQUENCE [LARGE SCALE GENOMIC DNA]</scope>
</reference>
<accession>A0AAV4VYG9</accession>
<sequence>MLPSRFKLTTTSDIVSYARKSVNPTTQNSSSSWWNCRVGEIVLKFGLERSNVNQSRCLDKALKRIDRRHVTFLYTKERGRQTRVIDELVKRDLTRLTRGHAELIAPFAQSPRGRKMALLKDAGISSSWALCIFQSAAAGYLSVQLDVVLRFLGGFQVHLLMQVRHMSFAFTTAPFTACQFCKLSLQSL</sequence>
<evidence type="ECO:0000313" key="1">
    <source>
        <dbReference type="EMBL" id="GIY75173.1"/>
    </source>
</evidence>
<proteinExistence type="predicted"/>
<evidence type="ECO:0000313" key="2">
    <source>
        <dbReference type="Proteomes" id="UP001054837"/>
    </source>
</evidence>
<organism evidence="1 2">
    <name type="scientific">Caerostris darwini</name>
    <dbReference type="NCBI Taxonomy" id="1538125"/>
    <lineage>
        <taxon>Eukaryota</taxon>
        <taxon>Metazoa</taxon>
        <taxon>Ecdysozoa</taxon>
        <taxon>Arthropoda</taxon>
        <taxon>Chelicerata</taxon>
        <taxon>Arachnida</taxon>
        <taxon>Araneae</taxon>
        <taxon>Araneomorphae</taxon>
        <taxon>Entelegynae</taxon>
        <taxon>Araneoidea</taxon>
        <taxon>Araneidae</taxon>
        <taxon>Caerostris</taxon>
    </lineage>
</organism>
<comment type="caution">
    <text evidence="1">The sequence shown here is derived from an EMBL/GenBank/DDBJ whole genome shotgun (WGS) entry which is preliminary data.</text>
</comment>
<keyword evidence="2" id="KW-1185">Reference proteome</keyword>
<dbReference type="AlphaFoldDB" id="A0AAV4VYG9"/>
<gene>
    <name evidence="1" type="ORF">CDAR_382351</name>
</gene>
<protein>
    <submittedName>
        <fullName evidence="1">Uncharacterized protein</fullName>
    </submittedName>
</protein>